<dbReference type="InterPro" id="IPR002164">
    <property type="entry name" value="NAP_family"/>
</dbReference>
<keyword evidence="4" id="KW-1185">Reference proteome</keyword>
<feature type="region of interest" description="Disordered" evidence="2">
    <location>
        <begin position="224"/>
        <end position="249"/>
    </location>
</feature>
<dbReference type="RefSeq" id="XP_064708487.1">
    <property type="nucleotide sequence ID" value="XM_064855827.1"/>
</dbReference>
<protein>
    <submittedName>
        <fullName evidence="3">Uncharacterized protein</fullName>
    </submittedName>
</protein>
<dbReference type="InterPro" id="IPR037231">
    <property type="entry name" value="NAP-like_sf"/>
</dbReference>
<comment type="similarity">
    <text evidence="1">Belongs to the nucleosome assembly protein (NAP) family.</text>
</comment>
<reference evidence="3 4" key="1">
    <citation type="submission" date="2023-08" db="EMBL/GenBank/DDBJ databases">
        <title>Black Yeasts Isolated from many extreme environments.</title>
        <authorList>
            <person name="Coleine C."/>
            <person name="Stajich J.E."/>
            <person name="Selbmann L."/>
        </authorList>
    </citation>
    <scope>NUCLEOTIDE SEQUENCE [LARGE SCALE GENOMIC DNA]</scope>
    <source>
        <strain evidence="3 4">CCFEE 5792</strain>
    </source>
</reference>
<sequence>MSDAGEDIATVFEELGDLEKEFADTELDALRRKEFALKPLYAKRQALLERVPGFWPTVFGNAPEEVQQFFSPEDLSLLSSLISFSVDRYQIQTESKGEPRSLRFTFEFGANDIIEDAKLVKDFEYRAGVPGGSGNFVSKPVAIKFKNKKKDVTHGLLDAAVELYSAEEALKLKNGDGEIDIVDREALWQHEKLRQKMIKLDEEPEQEPSFFNWFGFRGAVNSHAEREPKVSTTNGTSSPDEEEEGDDDDEDQMLELEIFPAGDDVAITLAEELWTDAMDFFMSAQDEGAFDIDEDDEVSDDDDEAPELVPVEDDRPRKKQRKA</sequence>
<dbReference type="GO" id="GO:0005634">
    <property type="term" value="C:nucleus"/>
    <property type="evidence" value="ECO:0007669"/>
    <property type="project" value="InterPro"/>
</dbReference>
<evidence type="ECO:0000313" key="4">
    <source>
        <dbReference type="Proteomes" id="UP001358417"/>
    </source>
</evidence>
<dbReference type="Gene3D" id="3.30.1120.90">
    <property type="entry name" value="Nucleosome assembly protein"/>
    <property type="match status" value="1"/>
</dbReference>
<feature type="region of interest" description="Disordered" evidence="2">
    <location>
        <begin position="285"/>
        <end position="323"/>
    </location>
</feature>
<dbReference type="Proteomes" id="UP001358417">
    <property type="component" value="Unassembled WGS sequence"/>
</dbReference>
<feature type="compositionally biased region" description="Acidic residues" evidence="2">
    <location>
        <begin position="288"/>
        <end position="306"/>
    </location>
</feature>
<dbReference type="GeneID" id="89980450"/>
<dbReference type="SUPFAM" id="SSF143113">
    <property type="entry name" value="NAP-like"/>
    <property type="match status" value="1"/>
</dbReference>
<dbReference type="EMBL" id="JAVRRD010000007">
    <property type="protein sequence ID" value="KAK5056771.1"/>
    <property type="molecule type" value="Genomic_DNA"/>
</dbReference>
<accession>A0AAV9NJG8</accession>
<name>A0AAV9NJG8_9EURO</name>
<evidence type="ECO:0000256" key="2">
    <source>
        <dbReference type="SAM" id="MobiDB-lite"/>
    </source>
</evidence>
<dbReference type="AlphaFoldDB" id="A0AAV9NJG8"/>
<evidence type="ECO:0000313" key="3">
    <source>
        <dbReference type="EMBL" id="KAK5056771.1"/>
    </source>
</evidence>
<proteinExistence type="inferred from homology"/>
<organism evidence="3 4">
    <name type="scientific">Exophiala bonariae</name>
    <dbReference type="NCBI Taxonomy" id="1690606"/>
    <lineage>
        <taxon>Eukaryota</taxon>
        <taxon>Fungi</taxon>
        <taxon>Dikarya</taxon>
        <taxon>Ascomycota</taxon>
        <taxon>Pezizomycotina</taxon>
        <taxon>Eurotiomycetes</taxon>
        <taxon>Chaetothyriomycetidae</taxon>
        <taxon>Chaetothyriales</taxon>
        <taxon>Herpotrichiellaceae</taxon>
        <taxon>Exophiala</taxon>
    </lineage>
</organism>
<dbReference type="GO" id="GO:0006334">
    <property type="term" value="P:nucleosome assembly"/>
    <property type="evidence" value="ECO:0007669"/>
    <property type="project" value="InterPro"/>
</dbReference>
<gene>
    <name evidence="3" type="ORF">LTR84_012303</name>
</gene>
<evidence type="ECO:0000256" key="1">
    <source>
        <dbReference type="ARBA" id="ARBA00009947"/>
    </source>
</evidence>
<comment type="caution">
    <text evidence="3">The sequence shown here is derived from an EMBL/GenBank/DDBJ whole genome shotgun (WGS) entry which is preliminary data.</text>
</comment>
<dbReference type="PANTHER" id="PTHR11875">
    <property type="entry name" value="TESTIS-SPECIFIC Y-ENCODED PROTEIN"/>
    <property type="match status" value="1"/>
</dbReference>
<feature type="compositionally biased region" description="Acidic residues" evidence="2">
    <location>
        <begin position="239"/>
        <end position="249"/>
    </location>
</feature>